<evidence type="ECO:0000313" key="2">
    <source>
        <dbReference type="Proteomes" id="UP000789366"/>
    </source>
</evidence>
<accession>A0ACA9R405</accession>
<keyword evidence="2" id="KW-1185">Reference proteome</keyword>
<evidence type="ECO:0000313" key="1">
    <source>
        <dbReference type="EMBL" id="CAG8775263.1"/>
    </source>
</evidence>
<sequence>TYRSGDFLLYKELSSEFICCIRGIVINEVDRTHKVKVDQLLQNKNLSNYCSNSIRYTREDDKELWLVEGDPIFIDP</sequence>
<name>A0ACA9R405_9GLOM</name>
<comment type="caution">
    <text evidence="1">The sequence shown here is derived from an EMBL/GenBank/DDBJ whole genome shotgun (WGS) entry which is preliminary data.</text>
</comment>
<reference evidence="1" key="1">
    <citation type="submission" date="2021-06" db="EMBL/GenBank/DDBJ databases">
        <authorList>
            <person name="Kallberg Y."/>
            <person name="Tangrot J."/>
            <person name="Rosling A."/>
        </authorList>
    </citation>
    <scope>NUCLEOTIDE SEQUENCE</scope>
    <source>
        <strain evidence="1">28 12/20/2015</strain>
    </source>
</reference>
<protein>
    <submittedName>
        <fullName evidence="1">378_t:CDS:1</fullName>
    </submittedName>
</protein>
<feature type="non-terminal residue" evidence="1">
    <location>
        <position position="76"/>
    </location>
</feature>
<proteinExistence type="predicted"/>
<gene>
    <name evidence="1" type="ORF">SPELUC_LOCUS16028</name>
</gene>
<organism evidence="1 2">
    <name type="scientific">Cetraspora pellucida</name>
    <dbReference type="NCBI Taxonomy" id="1433469"/>
    <lineage>
        <taxon>Eukaryota</taxon>
        <taxon>Fungi</taxon>
        <taxon>Fungi incertae sedis</taxon>
        <taxon>Mucoromycota</taxon>
        <taxon>Glomeromycotina</taxon>
        <taxon>Glomeromycetes</taxon>
        <taxon>Diversisporales</taxon>
        <taxon>Gigasporaceae</taxon>
        <taxon>Cetraspora</taxon>
    </lineage>
</organism>
<dbReference type="Proteomes" id="UP000789366">
    <property type="component" value="Unassembled WGS sequence"/>
</dbReference>
<dbReference type="EMBL" id="CAJVPW010056648">
    <property type="protein sequence ID" value="CAG8775263.1"/>
    <property type="molecule type" value="Genomic_DNA"/>
</dbReference>
<feature type="non-terminal residue" evidence="1">
    <location>
        <position position="1"/>
    </location>
</feature>